<accession>A0A397ZTR0</accession>
<reference evidence="3 5" key="1">
    <citation type="submission" date="2018-06" db="EMBL/GenBank/DDBJ databases">
        <title>WGS assembly of Brassica rapa FPsc.</title>
        <authorList>
            <person name="Bowman J."/>
            <person name="Kohchi T."/>
            <person name="Yamato K."/>
            <person name="Jenkins J."/>
            <person name="Shu S."/>
            <person name="Ishizaki K."/>
            <person name="Yamaoka S."/>
            <person name="Nishihama R."/>
            <person name="Nakamura Y."/>
            <person name="Berger F."/>
            <person name="Adam C."/>
            <person name="Aki S."/>
            <person name="Althoff F."/>
            <person name="Araki T."/>
            <person name="Arteaga-Vazquez M."/>
            <person name="Balasubrmanian S."/>
            <person name="Bauer D."/>
            <person name="Boehm C."/>
            <person name="Briginshaw L."/>
            <person name="Caballero-Perez J."/>
            <person name="Catarino B."/>
            <person name="Chen F."/>
            <person name="Chiyoda S."/>
            <person name="Chovatia M."/>
            <person name="Davies K."/>
            <person name="Delmans M."/>
            <person name="Demura T."/>
            <person name="Dierschke T."/>
            <person name="Dolan L."/>
            <person name="Dorantes-Acosta A."/>
            <person name="Eklund D."/>
            <person name="Florent S."/>
            <person name="Flores-Sandoval E."/>
            <person name="Fujiyama A."/>
            <person name="Fukuzawa H."/>
            <person name="Galik B."/>
            <person name="Grimanelli D."/>
            <person name="Grimwood J."/>
            <person name="Grossniklaus U."/>
            <person name="Hamada T."/>
            <person name="Haseloff J."/>
            <person name="Hetherington A."/>
            <person name="Higo A."/>
            <person name="Hirakawa Y."/>
            <person name="Hundley H."/>
            <person name="Ikeda Y."/>
            <person name="Inoue K."/>
            <person name="Inoue S."/>
            <person name="Ishida S."/>
            <person name="Jia Q."/>
            <person name="Kakita M."/>
            <person name="Kanazawa T."/>
            <person name="Kawai Y."/>
            <person name="Kawashima T."/>
            <person name="Kennedy M."/>
            <person name="Kinose K."/>
            <person name="Kinoshita T."/>
            <person name="Kohara Y."/>
            <person name="Koide E."/>
            <person name="Komatsu K."/>
            <person name="Kopischke S."/>
            <person name="Kubo M."/>
            <person name="Kyozuka J."/>
            <person name="Lagercrantz U."/>
            <person name="Lin S."/>
            <person name="Lindquist E."/>
            <person name="Lipzen A."/>
            <person name="Lu C."/>
            <person name="Luna E."/>
            <person name="Martienssen R."/>
            <person name="Minamino N."/>
            <person name="Mizutani M."/>
            <person name="Mizutani M."/>
            <person name="Mochizuki N."/>
            <person name="Monte I."/>
            <person name="Mosher R."/>
            <person name="Nagasaki H."/>
            <person name="Nakagami H."/>
            <person name="Naramoto S."/>
            <person name="Nishitani K."/>
            <person name="Ohtani M."/>
            <person name="Okamoto T."/>
            <person name="Okumura M."/>
            <person name="Phillips J."/>
            <person name="Pollak B."/>
            <person name="Reinders A."/>
            <person name="Roevekamp M."/>
            <person name="Sano R."/>
            <person name="Sawa S."/>
            <person name="Schmid M."/>
            <person name="Shirakawa M."/>
            <person name="Solano R."/>
            <person name="Spunde A."/>
            <person name="Suetsugu N."/>
            <person name="Sugano S."/>
            <person name="Sugiyama A."/>
            <person name="Sun R."/>
            <person name="Suzuki Y."/>
            <person name="Takenaka M."/>
            <person name="Takezawa D."/>
            <person name="Tomogane H."/>
            <person name="Tsuzuki M."/>
            <person name="Ueda T."/>
            <person name="Umeda M."/>
            <person name="Ward J."/>
            <person name="Watanabe Y."/>
            <person name="Yazaki K."/>
            <person name="Yokoyama R."/>
            <person name="Yoshitake Y."/>
            <person name="Yotsui I."/>
            <person name="Zachgo S."/>
            <person name="Schmutz J."/>
        </authorList>
    </citation>
    <scope>NUCLEOTIDE SEQUENCE [LARGE SCALE GENOMIC DNA]</scope>
    <source>
        <strain evidence="5">cv. B-3</strain>
    </source>
</reference>
<name>A0A397ZTR0_BRACM</name>
<evidence type="ECO:0000313" key="2">
    <source>
        <dbReference type="EMBL" id="CAG7879796.1"/>
    </source>
</evidence>
<reference evidence="4" key="2">
    <citation type="submission" date="2018-11" db="EMBL/GenBank/DDBJ databases">
        <authorList>
            <consortium name="Genoscope - CEA"/>
            <person name="William W."/>
        </authorList>
    </citation>
    <scope>NUCLEOTIDE SEQUENCE</scope>
</reference>
<evidence type="ECO:0000313" key="5">
    <source>
        <dbReference type="Proteomes" id="UP000264353"/>
    </source>
</evidence>
<dbReference type="EMBL" id="CM010630">
    <property type="protein sequence ID" value="RID68932.1"/>
    <property type="molecule type" value="Genomic_DNA"/>
</dbReference>
<evidence type="ECO:0000313" key="3">
    <source>
        <dbReference type="EMBL" id="RID68932.1"/>
    </source>
</evidence>
<protein>
    <submittedName>
        <fullName evidence="2">Uncharacterized protein</fullName>
    </submittedName>
</protein>
<evidence type="ECO:0000313" key="4">
    <source>
        <dbReference type="EMBL" id="VDC79232.1"/>
    </source>
</evidence>
<organism evidence="3 5">
    <name type="scientific">Brassica campestris</name>
    <name type="common">Field mustard</name>
    <dbReference type="NCBI Taxonomy" id="3711"/>
    <lineage>
        <taxon>Eukaryota</taxon>
        <taxon>Viridiplantae</taxon>
        <taxon>Streptophyta</taxon>
        <taxon>Embryophyta</taxon>
        <taxon>Tracheophyta</taxon>
        <taxon>Spermatophyta</taxon>
        <taxon>Magnoliopsida</taxon>
        <taxon>eudicotyledons</taxon>
        <taxon>Gunneridae</taxon>
        <taxon>Pentapetalae</taxon>
        <taxon>rosids</taxon>
        <taxon>malvids</taxon>
        <taxon>Brassicales</taxon>
        <taxon>Brassicaceae</taxon>
        <taxon>Brassiceae</taxon>
        <taxon>Brassica</taxon>
    </lineage>
</organism>
<dbReference type="PANTHER" id="PTHR48227:SF1">
    <property type="entry name" value="DNA LIGASE 1-LIKE"/>
    <property type="match status" value="1"/>
</dbReference>
<feature type="compositionally biased region" description="Basic and acidic residues" evidence="1">
    <location>
        <begin position="116"/>
        <end position="129"/>
    </location>
</feature>
<dbReference type="AlphaFoldDB" id="A0A397ZTR0"/>
<dbReference type="EMBL" id="LS974619">
    <property type="protein sequence ID" value="CAG7879796.1"/>
    <property type="molecule type" value="Genomic_DNA"/>
</dbReference>
<dbReference type="Gramene" id="A03p11390.2_BraZ1">
    <property type="protein sequence ID" value="A03p11390.2_BraZ1.CDS.1"/>
    <property type="gene ID" value="A03g11390.2_BraZ1"/>
</dbReference>
<dbReference type="EMBL" id="LR031572">
    <property type="protein sequence ID" value="VDC79232.1"/>
    <property type="molecule type" value="Genomic_DNA"/>
</dbReference>
<feature type="region of interest" description="Disordered" evidence="1">
    <location>
        <begin position="62"/>
        <end position="191"/>
    </location>
</feature>
<dbReference type="PANTHER" id="PTHR48227">
    <property type="entry name" value="DNA TOPOISOMERASE 1-LIKE"/>
    <property type="match status" value="1"/>
</dbReference>
<dbReference type="Proteomes" id="UP000264353">
    <property type="component" value="Chromosome A3"/>
</dbReference>
<evidence type="ECO:0000256" key="1">
    <source>
        <dbReference type="SAM" id="MobiDB-lite"/>
    </source>
</evidence>
<feature type="compositionally biased region" description="Basic and acidic residues" evidence="1">
    <location>
        <begin position="138"/>
        <end position="157"/>
    </location>
</feature>
<feature type="compositionally biased region" description="Basic and acidic residues" evidence="1">
    <location>
        <begin position="164"/>
        <end position="178"/>
    </location>
</feature>
<feature type="compositionally biased region" description="Basic and acidic residues" evidence="1">
    <location>
        <begin position="89"/>
        <end position="101"/>
    </location>
</feature>
<dbReference type="Proteomes" id="UP000694005">
    <property type="component" value="Chromosome A03"/>
</dbReference>
<sequence>MKTVTGSVNSAKPISLAKAATLLSGFVSSETQASQDVTAYLRRASAAFTELRSFHRKIRSANQKSELQELGGAKGIDDSVENEAVTGEESVHGRKQDEIKEVKKKRKENNEEDVVEEKVMVKLEDEQRNKERKKKKSKYENVIDEKVNVKLEEDRKERKSKKNKKEDVIDEKLEEERKSKKKRKLPKETDA</sequence>
<gene>
    <name evidence="4" type="ORF">BRAA03T10450Z</name>
    <name evidence="2" type="ORF">BRAPAZ1V2_A03P11390.2</name>
    <name evidence="3" type="ORF">BRARA_C01059</name>
</gene>
<proteinExistence type="predicted"/>